<dbReference type="STRING" id="888050.HMPREF9004_0536"/>
<dbReference type="PATRIC" id="fig|888050.3.peg.517"/>
<gene>
    <name evidence="1" type="ORF">HMPREF9004_0536</name>
</gene>
<dbReference type="HOGENOM" id="CLU_3131268_0_0_11"/>
<accession>N6X560</accession>
<organism evidence="1 2">
    <name type="scientific">Schaalia cardiffensis F0333</name>
    <dbReference type="NCBI Taxonomy" id="888050"/>
    <lineage>
        <taxon>Bacteria</taxon>
        <taxon>Bacillati</taxon>
        <taxon>Actinomycetota</taxon>
        <taxon>Actinomycetes</taxon>
        <taxon>Actinomycetales</taxon>
        <taxon>Actinomycetaceae</taxon>
        <taxon>Schaalia</taxon>
    </lineage>
</organism>
<dbReference type="Proteomes" id="UP000013015">
    <property type="component" value="Unassembled WGS sequence"/>
</dbReference>
<sequence length="49" mass="5606">MEFVLPQRALAISRGYRFRFTGYRFTLDGVTPKTAKRRMKSGQHTVASA</sequence>
<name>N6X560_9ACTO</name>
<evidence type="ECO:0000313" key="2">
    <source>
        <dbReference type="Proteomes" id="UP000013015"/>
    </source>
</evidence>
<evidence type="ECO:0000313" key="1">
    <source>
        <dbReference type="EMBL" id="ENO18866.1"/>
    </source>
</evidence>
<protein>
    <submittedName>
        <fullName evidence="1">Uncharacterized protein</fullName>
    </submittedName>
</protein>
<proteinExistence type="predicted"/>
<reference evidence="1 2" key="1">
    <citation type="submission" date="2013-03" db="EMBL/GenBank/DDBJ databases">
        <title>Reference genome for the Human Microbiome Project.</title>
        <authorList>
            <person name="Aqrawi P."/>
            <person name="Ayvaz T."/>
            <person name="Bess C."/>
            <person name="Blankenburg K."/>
            <person name="Coyle M."/>
            <person name="Deng J."/>
            <person name="Forbes L."/>
            <person name="Fowler G."/>
            <person name="Francisco L."/>
            <person name="Fu Q."/>
            <person name="Gibbs R."/>
            <person name="Gross S."/>
            <person name="Gubbala S."/>
            <person name="Hale W."/>
            <person name="Hemphill L."/>
            <person name="Highlander S."/>
            <person name="Hirani K."/>
            <person name="Jackson L."/>
            <person name="Jakkamsetti A."/>
            <person name="Javaid M."/>
            <person name="Jayaseelan J.C."/>
            <person name="Jiang H."/>
            <person name="Joshi V."/>
            <person name="Korchina V."/>
            <person name="Kovar C."/>
            <person name="Lara F."/>
            <person name="Lee S."/>
            <person name="Liu Y."/>
            <person name="Mata R."/>
            <person name="Mathew T."/>
            <person name="Munidasa M."/>
            <person name="Muzny D."/>
            <person name="Nazareth L."/>
            <person name="Ngo R."/>
            <person name="Nguyen L."/>
            <person name="Nguyen N."/>
            <person name="Okwuonu G."/>
            <person name="Ongeri F."/>
            <person name="Palculict T."/>
            <person name="Patil S."/>
            <person name="Petrosino J."/>
            <person name="Pham C."/>
            <person name="Pham P."/>
            <person name="Pu L.-L."/>
            <person name="Qin X."/>
            <person name="Qu J."/>
            <person name="Reid J."/>
            <person name="Ross M."/>
            <person name="Ruth R."/>
            <person name="Saada N."/>
            <person name="San Lucas F."/>
            <person name="Santibanez J."/>
            <person name="Shang Y."/>
            <person name="Simmons D."/>
            <person name="Song X.-Z."/>
            <person name="Tang L.-Y."/>
            <person name="Thornton R."/>
            <person name="Warren J."/>
            <person name="Weissenberger G."/>
            <person name="Wilczek-Boney K."/>
            <person name="Worley K."/>
            <person name="Youmans B."/>
            <person name="Zhang J."/>
            <person name="Zhang L."/>
            <person name="Zhao Z."/>
            <person name="Zhou C."/>
            <person name="Zhu D."/>
            <person name="Zhu Y."/>
        </authorList>
    </citation>
    <scope>NUCLEOTIDE SEQUENCE [LARGE SCALE GENOMIC DNA]</scope>
    <source>
        <strain evidence="1 2">F0333</strain>
    </source>
</reference>
<comment type="caution">
    <text evidence="1">The sequence shown here is derived from an EMBL/GenBank/DDBJ whole genome shotgun (WGS) entry which is preliminary data.</text>
</comment>
<dbReference type="EMBL" id="AQHZ01000007">
    <property type="protein sequence ID" value="ENO18866.1"/>
    <property type="molecule type" value="Genomic_DNA"/>
</dbReference>
<dbReference type="AlphaFoldDB" id="N6X560"/>
<keyword evidence="2" id="KW-1185">Reference proteome</keyword>